<dbReference type="PANTHER" id="PTHR22888:SF9">
    <property type="entry name" value="CYTOCHROME C OXIDASE SUBUNIT 2"/>
    <property type="match status" value="1"/>
</dbReference>
<dbReference type="SUPFAM" id="SSF49503">
    <property type="entry name" value="Cupredoxins"/>
    <property type="match status" value="1"/>
</dbReference>
<dbReference type="PANTHER" id="PTHR22888">
    <property type="entry name" value="CYTOCHROME C OXIDASE, SUBUNIT II"/>
    <property type="match status" value="1"/>
</dbReference>
<dbReference type="OrthoDB" id="3372at2157"/>
<keyword evidence="6 14" id="KW-0812">Transmembrane</keyword>
<dbReference type="GO" id="GO:0016491">
    <property type="term" value="F:oxidoreductase activity"/>
    <property type="evidence" value="ECO:0007669"/>
    <property type="project" value="UniProtKB-KW"/>
</dbReference>
<evidence type="ECO:0000259" key="15">
    <source>
        <dbReference type="PROSITE" id="PS50857"/>
    </source>
</evidence>
<keyword evidence="12 14" id="KW-0472">Membrane</keyword>
<keyword evidence="7" id="KW-0479">Metal-binding</keyword>
<evidence type="ECO:0000256" key="12">
    <source>
        <dbReference type="ARBA" id="ARBA00023136"/>
    </source>
</evidence>
<dbReference type="Pfam" id="PF00116">
    <property type="entry name" value="COX2"/>
    <property type="match status" value="1"/>
</dbReference>
<keyword evidence="4" id="KW-0813">Transport</keyword>
<dbReference type="EC" id="7.1.1.9" evidence="3"/>
<dbReference type="InterPro" id="IPR036257">
    <property type="entry name" value="Cyt_c_oxidase_su2_TM_sf"/>
</dbReference>
<organism evidence="17 18">
    <name type="scientific">Halonotius terrestris</name>
    <dbReference type="NCBI Taxonomy" id="2487750"/>
    <lineage>
        <taxon>Archaea</taxon>
        <taxon>Methanobacteriati</taxon>
        <taxon>Methanobacteriota</taxon>
        <taxon>Stenosarchaea group</taxon>
        <taxon>Halobacteria</taxon>
        <taxon>Halobacteriales</taxon>
        <taxon>Haloferacaceae</taxon>
        <taxon>Halonotius</taxon>
    </lineage>
</organism>
<proteinExistence type="inferred from homology"/>
<comment type="caution">
    <text evidence="17">The sequence shown here is derived from an EMBL/GenBank/DDBJ whole genome shotgun (WGS) entry which is preliminary data.</text>
</comment>
<evidence type="ECO:0000256" key="7">
    <source>
        <dbReference type="ARBA" id="ARBA00022723"/>
    </source>
</evidence>
<dbReference type="GO" id="GO:0016020">
    <property type="term" value="C:membrane"/>
    <property type="evidence" value="ECO:0007669"/>
    <property type="project" value="UniProtKB-SubCell"/>
</dbReference>
<keyword evidence="18" id="KW-1185">Reference proteome</keyword>
<accession>A0A8J8PF41</accession>
<evidence type="ECO:0000256" key="9">
    <source>
        <dbReference type="ARBA" id="ARBA00022982"/>
    </source>
</evidence>
<dbReference type="GO" id="GO:0004129">
    <property type="term" value="F:cytochrome-c oxidase activity"/>
    <property type="evidence" value="ECO:0007669"/>
    <property type="project" value="UniProtKB-EC"/>
</dbReference>
<dbReference type="GO" id="GO:0042773">
    <property type="term" value="P:ATP synthesis coupled electron transport"/>
    <property type="evidence" value="ECO:0007669"/>
    <property type="project" value="TreeGrafter"/>
</dbReference>
<dbReference type="RefSeq" id="WP_142978439.1">
    <property type="nucleotide sequence ID" value="NZ_RKLU01000001.1"/>
</dbReference>
<dbReference type="InterPro" id="IPR014222">
    <property type="entry name" value="Cyt_c_oxidase_su2"/>
</dbReference>
<dbReference type="InterPro" id="IPR001505">
    <property type="entry name" value="Copper_CuA"/>
</dbReference>
<gene>
    <name evidence="17" type="primary">coxB</name>
    <name evidence="17" type="ORF">EGH24_01655</name>
</gene>
<evidence type="ECO:0000313" key="17">
    <source>
        <dbReference type="EMBL" id="TQQ83522.1"/>
    </source>
</evidence>
<dbReference type="InterPro" id="IPR045187">
    <property type="entry name" value="CcO_II"/>
</dbReference>
<evidence type="ECO:0000313" key="18">
    <source>
        <dbReference type="Proteomes" id="UP000705823"/>
    </source>
</evidence>
<name>A0A8J8PF41_9EURY</name>
<evidence type="ECO:0000256" key="1">
    <source>
        <dbReference type="ARBA" id="ARBA00004141"/>
    </source>
</evidence>
<dbReference type="GO" id="GO:0005507">
    <property type="term" value="F:copper ion binding"/>
    <property type="evidence" value="ECO:0007669"/>
    <property type="project" value="InterPro"/>
</dbReference>
<dbReference type="PROSITE" id="PS50857">
    <property type="entry name" value="COX2_CUA"/>
    <property type="match status" value="1"/>
</dbReference>
<keyword evidence="10 14" id="KW-1133">Transmembrane helix</keyword>
<evidence type="ECO:0000256" key="13">
    <source>
        <dbReference type="ARBA" id="ARBA00031389"/>
    </source>
</evidence>
<protein>
    <recommendedName>
        <fullName evidence="3">cytochrome-c oxidase</fullName>
        <ecNumber evidence="3">7.1.1.9</ecNumber>
    </recommendedName>
    <alternativeName>
        <fullName evidence="13">Cytochrome c oxidase polypeptide II</fullName>
    </alternativeName>
</protein>
<evidence type="ECO:0000256" key="10">
    <source>
        <dbReference type="ARBA" id="ARBA00022989"/>
    </source>
</evidence>
<evidence type="ECO:0000256" key="11">
    <source>
        <dbReference type="ARBA" id="ARBA00023008"/>
    </source>
</evidence>
<comment type="subcellular location">
    <subcellularLocation>
        <location evidence="1">Membrane</location>
        <topology evidence="1">Multi-pass membrane protein</topology>
    </subcellularLocation>
</comment>
<dbReference type="Gene3D" id="2.60.40.420">
    <property type="entry name" value="Cupredoxins - blue copper proteins"/>
    <property type="match status" value="1"/>
</dbReference>
<dbReference type="PROSITE" id="PS00078">
    <property type="entry name" value="COX2"/>
    <property type="match status" value="1"/>
</dbReference>
<keyword evidence="8" id="KW-1278">Translocase</keyword>
<evidence type="ECO:0000259" key="16">
    <source>
        <dbReference type="PROSITE" id="PS50999"/>
    </source>
</evidence>
<evidence type="ECO:0000256" key="3">
    <source>
        <dbReference type="ARBA" id="ARBA00012949"/>
    </source>
</evidence>
<keyword evidence="17" id="KW-0560">Oxidoreductase</keyword>
<sequence length="242" mass="26431">MNTKRLALASLCSAVLVTLLAQPAAAQSVSAELIYGLNEKLLVIAIPITLLVEGILIYAVLKFRNNDEPKPTKENRRLEITWTLATAVILLFVGVASYGVMAQDTVEFTGGEEEIAPDENDVLVEANAYQWGWNMHYPEQDIWANGTGAGPTVVVPANQDVYIQVASDDVIHGFHVPELGLKTDAIPGQPNYLKTNISETGSYQGYCSEYCGLAHSNMYFTIEVVDQAEYDQWVAEQSSGDA</sequence>
<evidence type="ECO:0000256" key="6">
    <source>
        <dbReference type="ARBA" id="ARBA00022692"/>
    </source>
</evidence>
<dbReference type="SUPFAM" id="SSF81464">
    <property type="entry name" value="Cytochrome c oxidase subunit II-like, transmembrane region"/>
    <property type="match status" value="1"/>
</dbReference>
<dbReference type="Gene3D" id="1.10.287.90">
    <property type="match status" value="1"/>
</dbReference>
<evidence type="ECO:0000256" key="4">
    <source>
        <dbReference type="ARBA" id="ARBA00022448"/>
    </source>
</evidence>
<evidence type="ECO:0000256" key="5">
    <source>
        <dbReference type="ARBA" id="ARBA00022660"/>
    </source>
</evidence>
<dbReference type="InterPro" id="IPR008972">
    <property type="entry name" value="Cupredoxin"/>
</dbReference>
<feature type="transmembrane region" description="Helical" evidence="14">
    <location>
        <begin position="82"/>
        <end position="101"/>
    </location>
</feature>
<dbReference type="InterPro" id="IPR011759">
    <property type="entry name" value="Cyt_c_oxidase_su2_TM_dom"/>
</dbReference>
<feature type="transmembrane region" description="Helical" evidence="14">
    <location>
        <begin position="42"/>
        <end position="61"/>
    </location>
</feature>
<comment type="similarity">
    <text evidence="2">Belongs to the cytochrome c oxidase subunit 2 family.</text>
</comment>
<reference evidence="17" key="1">
    <citation type="submission" date="2019-02" db="EMBL/GenBank/DDBJ databases">
        <title>Halonotius sp. a new haloarchaeum isolated from saline soil.</title>
        <authorList>
            <person name="Duran-Viseras A."/>
            <person name="Sanchez-Porro C."/>
            <person name="Ventosa A."/>
        </authorList>
    </citation>
    <scope>NUCLEOTIDE SEQUENCE</scope>
    <source>
        <strain evidence="17">F15B</strain>
    </source>
</reference>
<dbReference type="AlphaFoldDB" id="A0A8J8PF41"/>
<dbReference type="Pfam" id="PF02790">
    <property type="entry name" value="COX2_TM"/>
    <property type="match status" value="1"/>
</dbReference>
<dbReference type="EMBL" id="RKLU01000001">
    <property type="protein sequence ID" value="TQQ83522.1"/>
    <property type="molecule type" value="Genomic_DNA"/>
</dbReference>
<dbReference type="InterPro" id="IPR002429">
    <property type="entry name" value="CcO_II-like_C"/>
</dbReference>
<feature type="domain" description="Cytochrome oxidase subunit II transmembrane region profile" evidence="16">
    <location>
        <begin position="13"/>
        <end position="108"/>
    </location>
</feature>
<evidence type="ECO:0000256" key="8">
    <source>
        <dbReference type="ARBA" id="ARBA00022967"/>
    </source>
</evidence>
<dbReference type="Proteomes" id="UP000705823">
    <property type="component" value="Unassembled WGS sequence"/>
</dbReference>
<dbReference type="PROSITE" id="PS50999">
    <property type="entry name" value="COX2_TM"/>
    <property type="match status" value="1"/>
</dbReference>
<keyword evidence="11" id="KW-0186">Copper</keyword>
<keyword evidence="9" id="KW-0249">Electron transport</keyword>
<evidence type="ECO:0000256" key="2">
    <source>
        <dbReference type="ARBA" id="ARBA00007866"/>
    </source>
</evidence>
<keyword evidence="5" id="KW-0679">Respiratory chain</keyword>
<feature type="domain" description="Cytochrome oxidase subunit II copper A binding" evidence="15">
    <location>
        <begin position="119"/>
        <end position="236"/>
    </location>
</feature>
<dbReference type="PRINTS" id="PR01166">
    <property type="entry name" value="CYCOXIDASEII"/>
</dbReference>
<dbReference type="NCBIfam" id="TIGR02866">
    <property type="entry name" value="CoxB"/>
    <property type="match status" value="1"/>
</dbReference>
<evidence type="ECO:0000256" key="14">
    <source>
        <dbReference type="SAM" id="Phobius"/>
    </source>
</evidence>